<feature type="compositionally biased region" description="Low complexity" evidence="2">
    <location>
        <begin position="1"/>
        <end position="13"/>
    </location>
</feature>
<proteinExistence type="predicted"/>
<feature type="transmembrane region" description="Helical" evidence="3">
    <location>
        <begin position="153"/>
        <end position="175"/>
    </location>
</feature>
<evidence type="ECO:0000313" key="4">
    <source>
        <dbReference type="EMBL" id="KAG0565334.1"/>
    </source>
</evidence>
<evidence type="ECO:0000256" key="2">
    <source>
        <dbReference type="SAM" id="MobiDB-lite"/>
    </source>
</evidence>
<organism evidence="4 5">
    <name type="scientific">Ceratodon purpureus</name>
    <name type="common">Fire moss</name>
    <name type="synonym">Dicranum purpureum</name>
    <dbReference type="NCBI Taxonomy" id="3225"/>
    <lineage>
        <taxon>Eukaryota</taxon>
        <taxon>Viridiplantae</taxon>
        <taxon>Streptophyta</taxon>
        <taxon>Embryophyta</taxon>
        <taxon>Bryophyta</taxon>
        <taxon>Bryophytina</taxon>
        <taxon>Bryopsida</taxon>
        <taxon>Dicranidae</taxon>
        <taxon>Pseudoditrichales</taxon>
        <taxon>Ditrichaceae</taxon>
        <taxon>Ceratodon</taxon>
    </lineage>
</organism>
<keyword evidence="3" id="KW-0472">Membrane</keyword>
<dbReference type="EMBL" id="CM026429">
    <property type="protein sequence ID" value="KAG0565334.1"/>
    <property type="molecule type" value="Genomic_DNA"/>
</dbReference>
<sequence length="279" mass="31626">MMSSSKGQSSTSSIEGDQELQPLVQPNNVIPPEPQPSHHPELAGIHLGLTEEDIEMNENINIDDEDDALQPYYEVKSLLWIKRNTVYSVALEEWDRKVKLLSDRVDKKEKRSGDLKNEIYQLVGFFSVFQGVVLTAVTQLTQSGNEYHNCKKVWSPVILTALAWAVALVGVFMKLSRIQVIDDLRNDEDLARREAVARTNVLRNKGRRFKFKDFKEKDKDEAPKLYLGYSSHFWIFRFGVLVLTLSVFTGIFIASYFLILCNRGLAPINPSDAVAPAPP</sequence>
<name>A0A8T0H4J7_CERPU</name>
<comment type="caution">
    <text evidence="4">The sequence shown here is derived from an EMBL/GenBank/DDBJ whole genome shotgun (WGS) entry which is preliminary data.</text>
</comment>
<keyword evidence="1" id="KW-0175">Coiled coil</keyword>
<keyword evidence="3" id="KW-0812">Transmembrane</keyword>
<reference evidence="4" key="1">
    <citation type="submission" date="2020-06" db="EMBL/GenBank/DDBJ databases">
        <title>WGS assembly of Ceratodon purpureus strain R40.</title>
        <authorList>
            <person name="Carey S.B."/>
            <person name="Jenkins J."/>
            <person name="Shu S."/>
            <person name="Lovell J.T."/>
            <person name="Sreedasyam A."/>
            <person name="Maumus F."/>
            <person name="Tiley G.P."/>
            <person name="Fernandez-Pozo N."/>
            <person name="Barry K."/>
            <person name="Chen C."/>
            <person name="Wang M."/>
            <person name="Lipzen A."/>
            <person name="Daum C."/>
            <person name="Saski C.A."/>
            <person name="Payton A.C."/>
            <person name="Mcbreen J.C."/>
            <person name="Conrad R.E."/>
            <person name="Kollar L.M."/>
            <person name="Olsson S."/>
            <person name="Huttunen S."/>
            <person name="Landis J.B."/>
            <person name="Wickett N.J."/>
            <person name="Johnson M.G."/>
            <person name="Rensing S.A."/>
            <person name="Grimwood J."/>
            <person name="Schmutz J."/>
            <person name="Mcdaniel S.F."/>
        </authorList>
    </citation>
    <scope>NUCLEOTIDE SEQUENCE</scope>
    <source>
        <strain evidence="4">R40</strain>
    </source>
</reference>
<accession>A0A8T0H4J7</accession>
<dbReference type="PANTHER" id="PTHR33287:SF11">
    <property type="entry name" value="OS03G0778400 PROTEIN"/>
    <property type="match status" value="1"/>
</dbReference>
<feature type="transmembrane region" description="Helical" evidence="3">
    <location>
        <begin position="234"/>
        <end position="259"/>
    </location>
</feature>
<dbReference type="PANTHER" id="PTHR33287">
    <property type="entry name" value="OS03G0453550 PROTEIN"/>
    <property type="match status" value="1"/>
</dbReference>
<evidence type="ECO:0000256" key="3">
    <source>
        <dbReference type="SAM" id="Phobius"/>
    </source>
</evidence>
<protein>
    <recommendedName>
        <fullName evidence="6">Transmembrane protein</fullName>
    </recommendedName>
</protein>
<evidence type="ECO:0000256" key="1">
    <source>
        <dbReference type="SAM" id="Coils"/>
    </source>
</evidence>
<dbReference type="AlphaFoldDB" id="A0A8T0H4J7"/>
<keyword evidence="3" id="KW-1133">Transmembrane helix</keyword>
<feature type="region of interest" description="Disordered" evidence="2">
    <location>
        <begin position="1"/>
        <end position="41"/>
    </location>
</feature>
<keyword evidence="5" id="KW-1185">Reference proteome</keyword>
<gene>
    <name evidence="4" type="ORF">KC19_8G182900</name>
</gene>
<evidence type="ECO:0008006" key="6">
    <source>
        <dbReference type="Google" id="ProtNLM"/>
    </source>
</evidence>
<dbReference type="Proteomes" id="UP000822688">
    <property type="component" value="Chromosome 8"/>
</dbReference>
<feature type="coiled-coil region" evidence="1">
    <location>
        <begin position="91"/>
        <end position="118"/>
    </location>
</feature>
<evidence type="ECO:0000313" key="5">
    <source>
        <dbReference type="Proteomes" id="UP000822688"/>
    </source>
</evidence>
<feature type="transmembrane region" description="Helical" evidence="3">
    <location>
        <begin position="119"/>
        <end position="141"/>
    </location>
</feature>